<dbReference type="AlphaFoldDB" id="A0A2B7XPM0"/>
<gene>
    <name evidence="3" type="ORF">AJ79_05390</name>
</gene>
<sequence>MHFPTPLIIPLLTLTSLTTAQTPPIPIPNLKIHEPTIPFLPSPSHPPPNPACKTNQITTLFHRLTPSTKWSLVEKIPLSGSVGEPEGLVRLTSSSSPNPTSSSSEEDTRYVLSLGHFPLRPLPYFPPGTTKNGTDRTVGAGSAHLVLFHGNGTRIADLQLSGEIGEDDEYHPGGIDYDGKHVWMTIAQYRPNSTAKVVRVDPATMRAEMVFRADDHYGAIVRDVRKDRVLGLNWAGRGAGVWQLGDGDGDEGLEGGSKVAEPVRKIRNPSFWVDYQDCKFLGYPEMYGGERGVMICGGVKGGRGGLALVDLESLVPLAEVPVDVRSGFGSVITQNPVDVDVVGGRLRGYFVPDLEIGTVWVYEAEIEEGEEE</sequence>
<name>A0A2B7XPM0_9EURO</name>
<accession>A0A2B7XPM0</accession>
<dbReference type="EMBL" id="PDNB01000085">
    <property type="protein sequence ID" value="PGH10568.1"/>
    <property type="molecule type" value="Genomic_DNA"/>
</dbReference>
<feature type="region of interest" description="Disordered" evidence="1">
    <location>
        <begin position="83"/>
        <end position="108"/>
    </location>
</feature>
<organism evidence="3 4">
    <name type="scientific">Helicocarpus griseus UAMH5409</name>
    <dbReference type="NCBI Taxonomy" id="1447875"/>
    <lineage>
        <taxon>Eukaryota</taxon>
        <taxon>Fungi</taxon>
        <taxon>Dikarya</taxon>
        <taxon>Ascomycota</taxon>
        <taxon>Pezizomycotina</taxon>
        <taxon>Eurotiomycetes</taxon>
        <taxon>Eurotiomycetidae</taxon>
        <taxon>Onygenales</taxon>
        <taxon>Ajellomycetaceae</taxon>
        <taxon>Helicocarpus</taxon>
    </lineage>
</organism>
<proteinExistence type="predicted"/>
<keyword evidence="4" id="KW-1185">Reference proteome</keyword>
<comment type="caution">
    <text evidence="3">The sequence shown here is derived from an EMBL/GenBank/DDBJ whole genome shotgun (WGS) entry which is preliminary data.</text>
</comment>
<dbReference type="InterPro" id="IPR046312">
    <property type="entry name" value="DUF6454"/>
</dbReference>
<dbReference type="OrthoDB" id="71437at2759"/>
<dbReference type="Proteomes" id="UP000223968">
    <property type="component" value="Unassembled WGS sequence"/>
</dbReference>
<reference evidence="3 4" key="1">
    <citation type="submission" date="2017-10" db="EMBL/GenBank/DDBJ databases">
        <title>Comparative genomics in systemic dimorphic fungi from Ajellomycetaceae.</title>
        <authorList>
            <person name="Munoz J.F."/>
            <person name="Mcewen J.G."/>
            <person name="Clay O.K."/>
            <person name="Cuomo C.A."/>
        </authorList>
    </citation>
    <scope>NUCLEOTIDE SEQUENCE [LARGE SCALE GENOMIC DNA]</scope>
    <source>
        <strain evidence="3 4">UAMH5409</strain>
    </source>
</reference>
<evidence type="ECO:0000256" key="2">
    <source>
        <dbReference type="SAM" id="SignalP"/>
    </source>
</evidence>
<evidence type="ECO:0000313" key="3">
    <source>
        <dbReference type="EMBL" id="PGH10568.1"/>
    </source>
</evidence>
<evidence type="ECO:0008006" key="5">
    <source>
        <dbReference type="Google" id="ProtNLM"/>
    </source>
</evidence>
<evidence type="ECO:0000313" key="4">
    <source>
        <dbReference type="Proteomes" id="UP000223968"/>
    </source>
</evidence>
<keyword evidence="2" id="KW-0732">Signal</keyword>
<feature type="signal peptide" evidence="2">
    <location>
        <begin position="1"/>
        <end position="20"/>
    </location>
</feature>
<protein>
    <recommendedName>
        <fullName evidence="5">SMP-30/Gluconolactonase/LRE-like region domain-containing protein</fullName>
    </recommendedName>
</protein>
<dbReference type="Pfam" id="PF20055">
    <property type="entry name" value="DUF6454"/>
    <property type="match status" value="1"/>
</dbReference>
<evidence type="ECO:0000256" key="1">
    <source>
        <dbReference type="SAM" id="MobiDB-lite"/>
    </source>
</evidence>
<feature type="compositionally biased region" description="Low complexity" evidence="1">
    <location>
        <begin position="92"/>
        <end position="103"/>
    </location>
</feature>
<feature type="chain" id="PRO_5012383197" description="SMP-30/Gluconolactonase/LRE-like region domain-containing protein" evidence="2">
    <location>
        <begin position="21"/>
        <end position="372"/>
    </location>
</feature>